<dbReference type="Proteomes" id="UP000697995">
    <property type="component" value="Unassembled WGS sequence"/>
</dbReference>
<evidence type="ECO:0008006" key="4">
    <source>
        <dbReference type="Google" id="ProtNLM"/>
    </source>
</evidence>
<reference evidence="2 3" key="1">
    <citation type="journal article" date="2020" name="Microorganisms">
        <title>Osmotic Adaptation and Compatible Solute Biosynthesis of Phototrophic Bacteria as Revealed from Genome Analyses.</title>
        <authorList>
            <person name="Imhoff J.F."/>
            <person name="Rahn T."/>
            <person name="Kunzel S."/>
            <person name="Keller A."/>
            <person name="Neulinger S.C."/>
        </authorList>
    </citation>
    <scope>NUCLEOTIDE SEQUENCE [LARGE SCALE GENOMIC DNA]</scope>
    <source>
        <strain evidence="2 3">DSM 15382</strain>
    </source>
</reference>
<comment type="caution">
    <text evidence="2">The sequence shown here is derived from an EMBL/GenBank/DDBJ whole genome shotgun (WGS) entry which is preliminary data.</text>
</comment>
<feature type="compositionally biased region" description="Basic and acidic residues" evidence="1">
    <location>
        <begin position="285"/>
        <end position="303"/>
    </location>
</feature>
<gene>
    <name evidence="2" type="ORF">CKO45_21240</name>
</gene>
<dbReference type="RefSeq" id="WP_133222155.1">
    <property type="nucleotide sequence ID" value="NZ_NRSG01000208.1"/>
</dbReference>
<protein>
    <recommendedName>
        <fullName evidence="4">DUF3987 domain-containing protein</fullName>
    </recommendedName>
</protein>
<evidence type="ECO:0000313" key="3">
    <source>
        <dbReference type="Proteomes" id="UP000697995"/>
    </source>
</evidence>
<dbReference type="Pfam" id="PF13148">
    <property type="entry name" value="DUF3987"/>
    <property type="match status" value="1"/>
</dbReference>
<dbReference type="EMBL" id="NRSG01000208">
    <property type="protein sequence ID" value="MBK1660751.1"/>
    <property type="molecule type" value="Genomic_DNA"/>
</dbReference>
<evidence type="ECO:0000313" key="2">
    <source>
        <dbReference type="EMBL" id="MBK1660751.1"/>
    </source>
</evidence>
<organism evidence="2 3">
    <name type="scientific">Paracraurococcus ruber</name>
    <dbReference type="NCBI Taxonomy" id="77675"/>
    <lineage>
        <taxon>Bacteria</taxon>
        <taxon>Pseudomonadati</taxon>
        <taxon>Pseudomonadota</taxon>
        <taxon>Alphaproteobacteria</taxon>
        <taxon>Acetobacterales</taxon>
        <taxon>Roseomonadaceae</taxon>
        <taxon>Paracraurococcus</taxon>
    </lineage>
</organism>
<dbReference type="InterPro" id="IPR025048">
    <property type="entry name" value="DUF3987"/>
</dbReference>
<name>A0ABS1D2H5_9PROT</name>
<keyword evidence="3" id="KW-1185">Reference proteome</keyword>
<sequence length="816" mass="91597">MSKPAEKWSDEITPAYAVPMTFFTSVEDTGALERTVTMEALVREIRNKSARKKEALPLGKLARFGDKLSPKGKMRRWNSNMVEIHGVELDYDAEVMAFDDAVEILSRANVGCIAYTTPSHTPDKPRWRVLCPTSRPLPPSEREPLVERVHGLFGGIFGRESFVQSQAFYYGSVNFSEHHQVEFIAGRPIDLCAELEECRIGKRTNPDGKGETPNSEEAACNIIRRMDHGVHDACVYLGSVWSLRGIPRDEAKARVDALLHEVPGEKRDKRWDERVAESGRAVDFAYDKDDANPESRKPRGKNGEEEEWPEPVDFLGDRTPRIIELAPDHVPDVLWPFITDISERVGADPTMVALCALVSLSGAIHDKWVLQPKRYDYSWTVSARLWGTIIGDPSVKKSPAIKDATAPLVGLELASADRNREDMLAYERDLARWKKDSNADPERMPTPPRRDRYLIGSTTVEALEETFRDDIQSRQRVPAMKVTVVRDELSGWLGDMDKYSAGKGGSDRAAWLELYDGAPHYVDRVGRGSFTIGHFSANLLGGIQPSMIRDAAQKSQDDGLWQRFIYCAARRATSGEDRAPNRTALLQYNALFKKLADTPPPEAFGDMGQAVKLHEDGQRYRENLDKLVEGFQLMPDTPPLIMTALGKWPGLFGRLLLTFHMIEYAASAELSPPMVVSPETCRRVASYMRDILLPHLAQANAIMFRSNQESMSQQMGAFILAKGGERLTLRDVQRGGPAPLRAPTERRALLEILTWLEDSMGWLRAVPVRPGKEPNAWDINPKVHARFAQRADDERAERERRHQAALAALDASKRGV</sequence>
<proteinExistence type="predicted"/>
<evidence type="ECO:0000256" key="1">
    <source>
        <dbReference type="SAM" id="MobiDB-lite"/>
    </source>
</evidence>
<accession>A0ABS1D2H5</accession>
<feature type="region of interest" description="Disordered" evidence="1">
    <location>
        <begin position="282"/>
        <end position="311"/>
    </location>
</feature>